<dbReference type="Pfam" id="PF01425">
    <property type="entry name" value="Amidase"/>
    <property type="match status" value="1"/>
</dbReference>
<dbReference type="Proteomes" id="UP000268908">
    <property type="component" value="Unassembled WGS sequence"/>
</dbReference>
<organism evidence="3 4">
    <name type="scientific">Sulfurisoma sediminicola</name>
    <dbReference type="NCBI Taxonomy" id="1381557"/>
    <lineage>
        <taxon>Bacteria</taxon>
        <taxon>Pseudomonadati</taxon>
        <taxon>Pseudomonadota</taxon>
        <taxon>Betaproteobacteria</taxon>
        <taxon>Nitrosomonadales</taxon>
        <taxon>Sterolibacteriaceae</taxon>
        <taxon>Sulfurisoma</taxon>
    </lineage>
</organism>
<dbReference type="SUPFAM" id="SSF75304">
    <property type="entry name" value="Amidase signature (AS) enzymes"/>
    <property type="match status" value="1"/>
</dbReference>
<dbReference type="PANTHER" id="PTHR11895">
    <property type="entry name" value="TRANSAMIDASE"/>
    <property type="match status" value="1"/>
</dbReference>
<proteinExistence type="predicted"/>
<dbReference type="InterPro" id="IPR023631">
    <property type="entry name" value="Amidase_dom"/>
</dbReference>
<dbReference type="Pfam" id="PF21986">
    <property type="entry name" value="AH_C"/>
    <property type="match status" value="1"/>
</dbReference>
<dbReference type="InterPro" id="IPR014085">
    <property type="entry name" value="Allophanate_hydrolase"/>
</dbReference>
<gene>
    <name evidence="3" type="ORF">DFR35_1563</name>
</gene>
<evidence type="ECO:0000259" key="1">
    <source>
        <dbReference type="Pfam" id="PF01425"/>
    </source>
</evidence>
<protein>
    <submittedName>
        <fullName evidence="3">Allophanate hydrolase</fullName>
    </submittedName>
</protein>
<keyword evidence="3" id="KW-0378">Hydrolase</keyword>
<keyword evidence="4" id="KW-1185">Reference proteome</keyword>
<sequence length="614" mass="63988">MLSFDFNTLRAAYAAGGLTPTALVEEILRRTAEDPNKVWIHRLPEAALRKYAASLEGKDPASLPLYGIPFAIKDNIDLAGVPTTAACPAYAFTPDTSAFVVQKLIEAGAIPVGKTNLDQFATGLNGTRSPYGACRNAFDPAYVSGGSSSGSAVAVAKGYASFSLGTDTAGSGRVPAAFNNLVGHKPSCGWLSTTGVVPACRSLDAVSIFALTAADAEAVLAVAASFDAADPYARAVEGYGFDFGRAPSFKFGVPRAAELQFFGDTESERIFRDAVARLEALGGEAVEIDLSPFLATAKLLYEGPWVAERYQAIREFFDATPEALFPVTREITASGLRFSAADTFAYLYKLKAAKRECDAVWASVDCIVTPTAPTIYTIAQMEADPIKLNSNLGYYTNFMNLLDYAATAVPGGFRKDGQPLGVTIFAPAAQDAPLLHLAAKLHGALPQATLGATGVPLAVSPAPARCVPCTTFGSPSGTFAALPSGQVRVAVCGAHLSGLPLNWQLTSRGGRLVAATQSSPDYKLYALPGGPPLRPGMVRVTSGGAAITVEVWELPAREFGSFVAGIPAPLGIGTITLADGSAVQGFVCEAAATAAAEDITTFGGWRAWLAQRSA</sequence>
<dbReference type="Gene3D" id="3.10.490.10">
    <property type="entry name" value="Gamma-glutamyl cyclotransferase-like"/>
    <property type="match status" value="1"/>
</dbReference>
<dbReference type="NCBIfam" id="NF006043">
    <property type="entry name" value="PRK08186.1"/>
    <property type="match status" value="1"/>
</dbReference>
<name>A0A497XDX4_9PROT</name>
<dbReference type="EMBL" id="RCCI01000005">
    <property type="protein sequence ID" value="RLJ64914.1"/>
    <property type="molecule type" value="Genomic_DNA"/>
</dbReference>
<accession>A0A497XDX4</accession>
<dbReference type="Gene3D" id="3.90.1300.10">
    <property type="entry name" value="Amidase signature (AS) domain"/>
    <property type="match status" value="1"/>
</dbReference>
<evidence type="ECO:0000313" key="4">
    <source>
        <dbReference type="Proteomes" id="UP000268908"/>
    </source>
</evidence>
<feature type="domain" description="Allophanate hydrolase C-terminal" evidence="2">
    <location>
        <begin position="487"/>
        <end position="610"/>
    </location>
</feature>
<evidence type="ECO:0000313" key="3">
    <source>
        <dbReference type="EMBL" id="RLJ64914.1"/>
    </source>
</evidence>
<dbReference type="InterPro" id="IPR036928">
    <property type="entry name" value="AS_sf"/>
</dbReference>
<dbReference type="Gene3D" id="1.20.58.1700">
    <property type="match status" value="1"/>
</dbReference>
<dbReference type="OrthoDB" id="8872210at2"/>
<evidence type="ECO:0000259" key="2">
    <source>
        <dbReference type="Pfam" id="PF21986"/>
    </source>
</evidence>
<dbReference type="InterPro" id="IPR053844">
    <property type="entry name" value="AH_C"/>
</dbReference>
<dbReference type="PANTHER" id="PTHR11895:SF169">
    <property type="entry name" value="GLUTAMYL-TRNA(GLN) AMIDOTRANSFERASE"/>
    <property type="match status" value="1"/>
</dbReference>
<dbReference type="NCBIfam" id="TIGR02713">
    <property type="entry name" value="allophanate_hyd"/>
    <property type="match status" value="1"/>
</dbReference>
<dbReference type="GO" id="GO:0016787">
    <property type="term" value="F:hydrolase activity"/>
    <property type="evidence" value="ECO:0007669"/>
    <property type="project" value="UniProtKB-KW"/>
</dbReference>
<feature type="domain" description="Amidase" evidence="1">
    <location>
        <begin position="23"/>
        <end position="435"/>
    </location>
</feature>
<dbReference type="RefSeq" id="WP_121241319.1">
    <property type="nucleotide sequence ID" value="NZ_BHVV01000006.1"/>
</dbReference>
<dbReference type="InterPro" id="IPR000120">
    <property type="entry name" value="Amidase"/>
</dbReference>
<dbReference type="AlphaFoldDB" id="A0A497XDX4"/>
<reference evidence="3 4" key="1">
    <citation type="submission" date="2018-10" db="EMBL/GenBank/DDBJ databases">
        <title>Genomic Encyclopedia of Type Strains, Phase IV (KMG-IV): sequencing the most valuable type-strain genomes for metagenomic binning, comparative biology and taxonomic classification.</title>
        <authorList>
            <person name="Goeker M."/>
        </authorList>
    </citation>
    <scope>NUCLEOTIDE SEQUENCE [LARGE SCALE GENOMIC DNA]</scope>
    <source>
        <strain evidence="3 4">DSM 26916</strain>
    </source>
</reference>
<comment type="caution">
    <text evidence="3">The sequence shown here is derived from an EMBL/GenBank/DDBJ whole genome shotgun (WGS) entry which is preliminary data.</text>
</comment>